<dbReference type="PANTHER" id="PTHR12901">
    <property type="entry name" value="SPERM PROTEIN HOMOLOG"/>
    <property type="match status" value="1"/>
</dbReference>
<protein>
    <recommendedName>
        <fullName evidence="2">Coenzyme Q-binding protein COQ10 START domain-containing protein</fullName>
    </recommendedName>
</protein>
<accession>A0A6A7RSA7</accession>
<dbReference type="EMBL" id="PDHS01000166">
    <property type="protein sequence ID" value="MQM30431.1"/>
    <property type="molecule type" value="Genomic_DNA"/>
</dbReference>
<gene>
    <name evidence="3" type="ORF">CRU78_07780</name>
</gene>
<feature type="domain" description="Coenzyme Q-binding protein COQ10 START" evidence="2">
    <location>
        <begin position="11"/>
        <end position="135"/>
    </location>
</feature>
<sequence>MAIHRESRAIALAAECLFDVVADVESYPRFVPLIADAKIVRRDEAAYETEQSLALGLLLHRFRTRTELDRPHKISVRSKDRSFAHFDIRWAFTPLGDDCCHVDFALDCEIRSLLLVPVIQLMIVPMAAGMVSAFEARAYALAAKSGGAVSPGG</sequence>
<comment type="similarity">
    <text evidence="1">Belongs to the ribosome association toxin RatA family.</text>
</comment>
<dbReference type="CDD" id="cd07813">
    <property type="entry name" value="COQ10p_like"/>
    <property type="match status" value="1"/>
</dbReference>
<evidence type="ECO:0000313" key="3">
    <source>
        <dbReference type="EMBL" id="MQM30431.1"/>
    </source>
</evidence>
<organism evidence="3 4">
    <name type="scientific">Candidatus Accumulibacter phosphatis</name>
    <dbReference type="NCBI Taxonomy" id="327160"/>
    <lineage>
        <taxon>Bacteria</taxon>
        <taxon>Pseudomonadati</taxon>
        <taxon>Pseudomonadota</taxon>
        <taxon>Betaproteobacteria</taxon>
        <taxon>Candidatus Accumulibacter</taxon>
    </lineage>
</organism>
<comment type="caution">
    <text evidence="3">The sequence shown here is derived from an EMBL/GenBank/DDBJ whole genome shotgun (WGS) entry which is preliminary data.</text>
</comment>
<dbReference type="AlphaFoldDB" id="A0A6A7RSA7"/>
<name>A0A6A7RSA7_9PROT</name>
<dbReference type="Pfam" id="PF03364">
    <property type="entry name" value="Polyketide_cyc"/>
    <property type="match status" value="1"/>
</dbReference>
<dbReference type="Gene3D" id="3.30.530.20">
    <property type="match status" value="1"/>
</dbReference>
<reference evidence="3 4" key="1">
    <citation type="submission" date="2017-09" db="EMBL/GenBank/DDBJ databases">
        <title>Metagenomic Analysis Reveals Denitrifying Candidatus Accumulibacter and Flanking Population as a Source of N2O.</title>
        <authorList>
            <person name="Gao H."/>
            <person name="Mao Y."/>
            <person name="Zhao X."/>
            <person name="Liu W.-T."/>
            <person name="Zhang T."/>
            <person name="Wells G."/>
        </authorList>
    </citation>
    <scope>NUCLEOTIDE SEQUENCE [LARGE SCALE GENOMIC DNA]</scope>
    <source>
        <strain evidence="3">CANDO_2_IC</strain>
    </source>
</reference>
<dbReference type="GO" id="GO:0045333">
    <property type="term" value="P:cellular respiration"/>
    <property type="evidence" value="ECO:0007669"/>
    <property type="project" value="InterPro"/>
</dbReference>
<dbReference type="PANTHER" id="PTHR12901:SF10">
    <property type="entry name" value="COENZYME Q-BINDING PROTEIN COQ10, MITOCHONDRIAL"/>
    <property type="match status" value="1"/>
</dbReference>
<dbReference type="Proteomes" id="UP000342300">
    <property type="component" value="Unassembled WGS sequence"/>
</dbReference>
<evidence type="ECO:0000259" key="2">
    <source>
        <dbReference type="Pfam" id="PF03364"/>
    </source>
</evidence>
<evidence type="ECO:0000256" key="1">
    <source>
        <dbReference type="ARBA" id="ARBA00008918"/>
    </source>
</evidence>
<dbReference type="InterPro" id="IPR044996">
    <property type="entry name" value="COQ10-like"/>
</dbReference>
<dbReference type="InterPro" id="IPR023393">
    <property type="entry name" value="START-like_dom_sf"/>
</dbReference>
<proteinExistence type="inferred from homology"/>
<evidence type="ECO:0000313" key="4">
    <source>
        <dbReference type="Proteomes" id="UP000342300"/>
    </source>
</evidence>
<dbReference type="GO" id="GO:0048039">
    <property type="term" value="F:ubiquinone binding"/>
    <property type="evidence" value="ECO:0007669"/>
    <property type="project" value="InterPro"/>
</dbReference>
<dbReference type="SUPFAM" id="SSF55961">
    <property type="entry name" value="Bet v1-like"/>
    <property type="match status" value="1"/>
</dbReference>
<dbReference type="InterPro" id="IPR005031">
    <property type="entry name" value="COQ10_START"/>
</dbReference>